<protein>
    <recommendedName>
        <fullName evidence="2">Glutaredoxin domain-containing protein</fullName>
    </recommendedName>
</protein>
<dbReference type="Pfam" id="PF23733">
    <property type="entry name" value="GRXCR1-2_C"/>
    <property type="match status" value="1"/>
</dbReference>
<evidence type="ECO:0000313" key="4">
    <source>
        <dbReference type="Proteomes" id="UP001345219"/>
    </source>
</evidence>
<feature type="region of interest" description="Disordered" evidence="1">
    <location>
        <begin position="140"/>
        <end position="175"/>
    </location>
</feature>
<dbReference type="SUPFAM" id="SSF52833">
    <property type="entry name" value="Thioredoxin-like"/>
    <property type="match status" value="1"/>
</dbReference>
<dbReference type="PANTHER" id="PTHR45669:SF7">
    <property type="entry name" value="F1N19.7"/>
    <property type="match status" value="1"/>
</dbReference>
<gene>
    <name evidence="3" type="ORF">SAY87_015241</name>
</gene>
<dbReference type="AlphaFoldDB" id="A0AAN7GLD7"/>
<name>A0AAN7GLD7_9MYRT</name>
<dbReference type="Gene3D" id="3.40.30.10">
    <property type="entry name" value="Glutaredoxin"/>
    <property type="match status" value="1"/>
</dbReference>
<dbReference type="CDD" id="cd03031">
    <property type="entry name" value="GRX_GRX_like"/>
    <property type="match status" value="1"/>
</dbReference>
<feature type="region of interest" description="Disordered" evidence="1">
    <location>
        <begin position="38"/>
        <end position="57"/>
    </location>
</feature>
<dbReference type="InterPro" id="IPR002109">
    <property type="entry name" value="Glutaredoxin"/>
</dbReference>
<comment type="caution">
    <text evidence="3">The sequence shown here is derived from an EMBL/GenBank/DDBJ whole genome shotgun (WGS) entry which is preliminary data.</text>
</comment>
<accession>A0AAN7GLD7</accession>
<keyword evidence="4" id="KW-1185">Reference proteome</keyword>
<dbReference type="EMBL" id="JAXIOK010000019">
    <property type="protein sequence ID" value="KAK4748655.1"/>
    <property type="molecule type" value="Genomic_DNA"/>
</dbReference>
<feature type="compositionally biased region" description="Pro residues" evidence="1">
    <location>
        <begin position="94"/>
        <end position="108"/>
    </location>
</feature>
<proteinExistence type="predicted"/>
<feature type="compositionally biased region" description="Basic and acidic residues" evidence="1">
    <location>
        <begin position="140"/>
        <end position="155"/>
    </location>
</feature>
<evidence type="ECO:0000256" key="1">
    <source>
        <dbReference type="SAM" id="MobiDB-lite"/>
    </source>
</evidence>
<dbReference type="PANTHER" id="PTHR45669">
    <property type="entry name" value="GLUTAREDOXIN DOMAIN-CONTAINING CYSTEINE-RICH PROTEIN CG12206-RELATED"/>
    <property type="match status" value="1"/>
</dbReference>
<dbReference type="Pfam" id="PF00462">
    <property type="entry name" value="Glutaredoxin"/>
    <property type="match status" value="1"/>
</dbReference>
<dbReference type="InterPro" id="IPR036249">
    <property type="entry name" value="Thioredoxin-like_sf"/>
</dbReference>
<dbReference type="PROSITE" id="PS51354">
    <property type="entry name" value="GLUTAREDOXIN_2"/>
    <property type="match status" value="1"/>
</dbReference>
<evidence type="ECO:0000313" key="3">
    <source>
        <dbReference type="EMBL" id="KAK4748655.1"/>
    </source>
</evidence>
<feature type="region of interest" description="Disordered" evidence="1">
    <location>
        <begin position="88"/>
        <end position="122"/>
    </location>
</feature>
<sequence>MGCASSKSTAVKGDMYCPAPSSFAVFDINSIKEPWLVVEHPPTENDQPLPSPEKPAQLPATILDKLNKLEVADAAPNSTWVEVSKALEDFKPTATPPENPEKPPPPPSSLLKDPEKDGGLNKTALKKNFSFHTLEELDAKLAPKPPAKEELRKAESMSAVVKSGHQSRTGTTVGGGGFRSVKENIFIVKDREEREREGKLANYDRLMMSKRDPFSMFPEKCPPGGEKALVIYTTSLHGVRRTYEDCNRARSVLESHRVVFDERDVALHGEFLTELRELAGEGTSVPQVFVKGRHLGGVEELVELNETGRFGRMLTLAGIERGPGRQLCEGCGGARFVPCLDCGGSCKVVVGAAKERCGSCNENGLILCPACI</sequence>
<organism evidence="3 4">
    <name type="scientific">Trapa incisa</name>
    <dbReference type="NCBI Taxonomy" id="236973"/>
    <lineage>
        <taxon>Eukaryota</taxon>
        <taxon>Viridiplantae</taxon>
        <taxon>Streptophyta</taxon>
        <taxon>Embryophyta</taxon>
        <taxon>Tracheophyta</taxon>
        <taxon>Spermatophyta</taxon>
        <taxon>Magnoliopsida</taxon>
        <taxon>eudicotyledons</taxon>
        <taxon>Gunneridae</taxon>
        <taxon>Pentapetalae</taxon>
        <taxon>rosids</taxon>
        <taxon>malvids</taxon>
        <taxon>Myrtales</taxon>
        <taxon>Lythraceae</taxon>
        <taxon>Trapa</taxon>
    </lineage>
</organism>
<evidence type="ECO:0000259" key="2">
    <source>
        <dbReference type="Pfam" id="PF00462"/>
    </source>
</evidence>
<dbReference type="Proteomes" id="UP001345219">
    <property type="component" value="Chromosome 12"/>
</dbReference>
<feature type="domain" description="Glutaredoxin" evidence="2">
    <location>
        <begin position="230"/>
        <end position="294"/>
    </location>
</feature>
<reference evidence="3 4" key="1">
    <citation type="journal article" date="2023" name="Hortic Res">
        <title>Pangenome of water caltrop reveals structural variations and asymmetric subgenome divergence after allopolyploidization.</title>
        <authorList>
            <person name="Zhang X."/>
            <person name="Chen Y."/>
            <person name="Wang L."/>
            <person name="Yuan Y."/>
            <person name="Fang M."/>
            <person name="Shi L."/>
            <person name="Lu R."/>
            <person name="Comes H.P."/>
            <person name="Ma Y."/>
            <person name="Chen Y."/>
            <person name="Huang G."/>
            <person name="Zhou Y."/>
            <person name="Zheng Z."/>
            <person name="Qiu Y."/>
        </authorList>
    </citation>
    <scope>NUCLEOTIDE SEQUENCE [LARGE SCALE GENOMIC DNA]</scope>
    <source>
        <tissue evidence="3">Roots</tissue>
    </source>
</reference>